<dbReference type="Proteomes" id="UP000236290">
    <property type="component" value="Unassembled WGS sequence"/>
</dbReference>
<sequence length="896" mass="99900">MDSYVNEPWPSTTQRSSNIVVPLVQNQAGGDASEDTVVVPGNALDPVSDQGPNNEEYSLLALLNRVAQNPQHDTSSSLKVEYDRFEIQQLSQWARVMKGLMAEHDIPSSRFVEVCRLRSIEHELNEGDTLVFIDFPDLSRRQWRQTDCYGMPYSSKQFRVHSKKLLAAGSAKFADMLSPTYQFRIQRRKKLAKNLPEGIKYVLDLTPPSEGDELVFQMTQLSLTPGIIKWWASNALHKVSNWLVAGHDDVCTCGQPPIPGWGLPKDEAKEQRLGENVNGESASNNTNNNNKTGGIDAINGPKIVPPLPQNLLDKQLHGINRPYETPEYRNIPDYCPIRHCNSIIRLLLMIEGRDVMLDSANRVWTLVALAKIFDCTSVIRDQVAQWIMYGDNTKFIEVLPEEALQIGFALELVQVTQCAFRILVNELALKDTSSSDSTRDLSRVTVFGRRLGNLDDELQNIVQHAARALVERVVLIPDSFLSQYSLDCWMIDEWVKLRKMEGILLQHLTVSSKLALQAVRDLMVAIQTTVSSAFDKLVVGNTEDGRHALMTMDDDRATYVLPNDFQLLEDILKEMNLHQKLLCPFIYQQMGEMWDANNSQSKWLTAAYSLSTGSLRVQMARAQIHVQRMIETAPELATLAPFEMFMSQENGVEGGTLSVKNPLIDLNILNRQIHDAILPYSSSWVRFDIEPALNLTRHMLLTLDNNELKFLPLWAGGCNDGTGGVFETELPPAQWGPNGPGPAYHTGNTIPSTSSVSGSLVDDFSTMKVRGSTVVGSLDAQDSISTVYARDHVIADNVSVASESFDMDGTEYYQEARFVIPAEHQDTGRAVDMMVESLHSDAETASVMTDRVTMTGSSHDSGDDDVMNIDDPMANVIAQSDESDSDASTLEAWDEL</sequence>
<comment type="caution">
    <text evidence="2">The sequence shown here is derived from an EMBL/GenBank/DDBJ whole genome shotgun (WGS) entry which is preliminary data.</text>
</comment>
<dbReference type="AlphaFoldDB" id="A0A2K0U317"/>
<accession>A0A2K0U317</accession>
<protein>
    <submittedName>
        <fullName evidence="2">Uncharacterized protein</fullName>
    </submittedName>
</protein>
<feature type="region of interest" description="Disordered" evidence="1">
    <location>
        <begin position="877"/>
        <end position="896"/>
    </location>
</feature>
<dbReference type="EMBL" id="MTYI01000111">
    <property type="protein sequence ID" value="PNP52163.1"/>
    <property type="molecule type" value="Genomic_DNA"/>
</dbReference>
<name>A0A2K0U317_TRIHA</name>
<evidence type="ECO:0000313" key="2">
    <source>
        <dbReference type="EMBL" id="PNP52163.1"/>
    </source>
</evidence>
<evidence type="ECO:0000313" key="3">
    <source>
        <dbReference type="Proteomes" id="UP000236290"/>
    </source>
</evidence>
<evidence type="ECO:0000256" key="1">
    <source>
        <dbReference type="SAM" id="MobiDB-lite"/>
    </source>
</evidence>
<dbReference type="OrthoDB" id="5371510at2759"/>
<reference evidence="2 3" key="1">
    <citation type="submission" date="2017-02" db="EMBL/GenBank/DDBJ databases">
        <title>Genomes of Trichoderma spp. with biocontrol activity.</title>
        <authorList>
            <person name="Gardiner D."/>
            <person name="Kazan K."/>
            <person name="Vos C."/>
            <person name="Harvey P."/>
        </authorList>
    </citation>
    <scope>NUCLEOTIDE SEQUENCE [LARGE SCALE GENOMIC DNA]</scope>
    <source>
        <strain evidence="2 3">Tr1</strain>
    </source>
</reference>
<gene>
    <name evidence="2" type="ORF">THARTR1_07372</name>
</gene>
<proteinExistence type="predicted"/>
<organism evidence="2 3">
    <name type="scientific">Trichoderma harzianum</name>
    <name type="common">Hypocrea lixii</name>
    <dbReference type="NCBI Taxonomy" id="5544"/>
    <lineage>
        <taxon>Eukaryota</taxon>
        <taxon>Fungi</taxon>
        <taxon>Dikarya</taxon>
        <taxon>Ascomycota</taxon>
        <taxon>Pezizomycotina</taxon>
        <taxon>Sordariomycetes</taxon>
        <taxon>Hypocreomycetidae</taxon>
        <taxon>Hypocreales</taxon>
        <taxon>Hypocreaceae</taxon>
        <taxon>Trichoderma</taxon>
    </lineage>
</organism>